<sequence>MTVVISWLAWFALLYQVYLQRTHNEKSVKPLGQIDLEDRQGYIYVRVTNNGLGPMIIDQLFFVKEGKTYTAIEDCLDLYPRSYTRISVNKSVRKVILPNSHLIIFETRLEKSGEDAHRVRQQLSSIGLQVAFRDIYDNKSTIKRELQWFSRYSLANAVER</sequence>
<name>A0A4Q2UDX5_9BACT</name>
<keyword evidence="2" id="KW-1185">Reference proteome</keyword>
<evidence type="ECO:0000313" key="1">
    <source>
        <dbReference type="EMBL" id="RYC67056.1"/>
    </source>
</evidence>
<dbReference type="Proteomes" id="UP000290407">
    <property type="component" value="Unassembled WGS sequence"/>
</dbReference>
<comment type="caution">
    <text evidence="1">The sequence shown here is derived from an EMBL/GenBank/DDBJ whole genome shotgun (WGS) entry which is preliminary data.</text>
</comment>
<dbReference type="EMBL" id="SBLB01000010">
    <property type="protein sequence ID" value="RYC67056.1"/>
    <property type="molecule type" value="Genomic_DNA"/>
</dbReference>
<evidence type="ECO:0000313" key="2">
    <source>
        <dbReference type="Proteomes" id="UP000290407"/>
    </source>
</evidence>
<protein>
    <submittedName>
        <fullName evidence="1">Uncharacterized protein</fullName>
    </submittedName>
</protein>
<organism evidence="1 2">
    <name type="scientific">Spirosoma sordidisoli</name>
    <dbReference type="NCBI Taxonomy" id="2502893"/>
    <lineage>
        <taxon>Bacteria</taxon>
        <taxon>Pseudomonadati</taxon>
        <taxon>Bacteroidota</taxon>
        <taxon>Cytophagia</taxon>
        <taxon>Cytophagales</taxon>
        <taxon>Cytophagaceae</taxon>
        <taxon>Spirosoma</taxon>
    </lineage>
</organism>
<dbReference type="AlphaFoldDB" id="A0A4Q2UDX5"/>
<gene>
    <name evidence="1" type="ORF">EQG79_26620</name>
</gene>
<proteinExistence type="predicted"/>
<reference evidence="1 2" key="1">
    <citation type="submission" date="2019-01" db="EMBL/GenBank/DDBJ databases">
        <title>Spirosoma flava sp. nov., a propanil-degrading bacterium isolated from herbicide-contaminated soil.</title>
        <authorList>
            <person name="Zhang L."/>
            <person name="Jiang J.-D."/>
        </authorList>
    </citation>
    <scope>NUCLEOTIDE SEQUENCE [LARGE SCALE GENOMIC DNA]</scope>
    <source>
        <strain evidence="1 2">TY50</strain>
    </source>
</reference>
<accession>A0A4Q2UDX5</accession>